<dbReference type="GO" id="GO:0034361">
    <property type="term" value="C:very-low-density lipoprotein particle"/>
    <property type="evidence" value="ECO:0000318"/>
    <property type="project" value="GO_Central"/>
</dbReference>
<comment type="function">
    <text evidence="17">Minor apolipoprotein mainly associated with HDL and to a lesser extent with VLDL. May also be associated with chylomicrons. Important determinant of plasma triglyceride (TG) levels by both being a potent stimulator of apo-CII lipoprotein lipase (LPL) TG hydrolysis and an inhibitor of the hepatic VLDL-TG production rate (without affecting the VLDL-apoB production rate). Activates poorly lecithin:cholesterol acyltransferase (LCAT) and does not enhance efflux of cholesterol from macrophages. Binds heparin.</text>
</comment>
<dbReference type="CTD" id="116519"/>
<accession>A0A6I8SNZ3</accession>
<evidence type="ECO:0000256" key="6">
    <source>
        <dbReference type="ARBA" id="ARBA00022448"/>
    </source>
</evidence>
<dbReference type="PANTHER" id="PTHR18976">
    <property type="entry name" value="APOLIPOPROTEIN"/>
    <property type="match status" value="1"/>
</dbReference>
<dbReference type="Reactome" id="R-XTR-381426">
    <property type="pathway name" value="Regulation of Insulin-like Growth Factor (IGF) transport and uptake by Insulin-like Growth Factor Binding Proteins (IGFBPs)"/>
</dbReference>
<keyword evidence="7" id="KW-0162">Chylomicron</keyword>
<keyword evidence="19" id="KW-0175">Coiled coil</keyword>
<dbReference type="GO" id="GO:0034364">
    <property type="term" value="C:high-density lipoprotein particle"/>
    <property type="evidence" value="ECO:0000318"/>
    <property type="project" value="GO_Central"/>
</dbReference>
<dbReference type="Xenbase" id="XB-GENE-941923">
    <property type="gene designation" value="apoa5"/>
</dbReference>
<keyword evidence="12" id="KW-0333">Golgi apparatus</keyword>
<evidence type="ECO:0000313" key="22">
    <source>
        <dbReference type="RefSeq" id="XP_031760660.1"/>
    </source>
</evidence>
<dbReference type="GO" id="GO:0005770">
    <property type="term" value="C:late endosome"/>
    <property type="evidence" value="ECO:0007669"/>
    <property type="project" value="UniProtKB-SubCell"/>
</dbReference>
<feature type="coiled-coil region" evidence="19">
    <location>
        <begin position="262"/>
        <end position="297"/>
    </location>
</feature>
<organism evidence="20">
    <name type="scientific">Xenopus tropicalis</name>
    <name type="common">Western clawed frog</name>
    <name type="synonym">Silurana tropicalis</name>
    <dbReference type="NCBI Taxonomy" id="8364"/>
    <lineage>
        <taxon>Eukaryota</taxon>
        <taxon>Metazoa</taxon>
        <taxon>Chordata</taxon>
        <taxon>Craniata</taxon>
        <taxon>Vertebrata</taxon>
        <taxon>Euteleostomi</taxon>
        <taxon>Amphibia</taxon>
        <taxon>Batrachia</taxon>
        <taxon>Anura</taxon>
        <taxon>Pipoidea</taxon>
        <taxon>Pipidae</taxon>
        <taxon>Xenopodinae</taxon>
        <taxon>Xenopus</taxon>
        <taxon>Silurana</taxon>
    </lineage>
</organism>
<dbReference type="GO" id="GO:0005543">
    <property type="term" value="F:phospholipid binding"/>
    <property type="evidence" value="ECO:0000318"/>
    <property type="project" value="GO_Central"/>
</dbReference>
<evidence type="ECO:0000256" key="19">
    <source>
        <dbReference type="SAM" id="Coils"/>
    </source>
</evidence>
<dbReference type="SUPFAM" id="SSF58113">
    <property type="entry name" value="Apolipoprotein A-I"/>
    <property type="match status" value="2"/>
</dbReference>
<keyword evidence="9" id="KW-0597">Phosphoprotein</keyword>
<evidence type="ECO:0000313" key="21">
    <source>
        <dbReference type="Proteomes" id="UP000008143"/>
    </source>
</evidence>
<keyword evidence="13" id="KW-0445">Lipid transport</keyword>
<dbReference type="RefSeq" id="XP_031760660.1">
    <property type="nucleotide sequence ID" value="XM_031904800.1"/>
</dbReference>
<comment type="similarity">
    <text evidence="5">Belongs to the apolipoprotein A1/A4/E family.</text>
</comment>
<keyword evidence="6" id="KW-0813">Transport</keyword>
<evidence type="ECO:0000256" key="4">
    <source>
        <dbReference type="ARBA" id="ARBA00004613"/>
    </source>
</evidence>
<dbReference type="GeneID" id="100144664"/>
<evidence type="ECO:0000256" key="10">
    <source>
        <dbReference type="ARBA" id="ARBA00022729"/>
    </source>
</evidence>
<evidence type="ECO:0000256" key="18">
    <source>
        <dbReference type="ARBA" id="ARBA00046669"/>
    </source>
</evidence>
<dbReference type="Ensembl" id="ENSXETT00000069675">
    <property type="protein sequence ID" value="ENSXETP00000099395"/>
    <property type="gene ID" value="ENSXETG00000038088"/>
</dbReference>
<evidence type="ECO:0000256" key="5">
    <source>
        <dbReference type="ARBA" id="ARBA00008788"/>
    </source>
</evidence>
<keyword evidence="11" id="KW-0967">Endosome</keyword>
<dbReference type="InterPro" id="IPR050163">
    <property type="entry name" value="Apolipoprotein_A1/A4/E"/>
</dbReference>
<evidence type="ECO:0000256" key="15">
    <source>
        <dbReference type="ARBA" id="ARBA00040758"/>
    </source>
</evidence>
<evidence type="ECO:0000256" key="11">
    <source>
        <dbReference type="ARBA" id="ARBA00022753"/>
    </source>
</evidence>
<evidence type="ECO:0000256" key="12">
    <source>
        <dbReference type="ARBA" id="ARBA00023034"/>
    </source>
</evidence>
<dbReference type="InterPro" id="IPR000074">
    <property type="entry name" value="ApoA_E"/>
</dbReference>
<comment type="subunit">
    <text evidence="18">Interacts with GPIHBP1. Interacts with SORL1; this interaction leads to APOA5 internalization and sorting either to lysosomes and degradation, or to the trans-Golgi network.</text>
</comment>
<reference evidence="20" key="1">
    <citation type="journal article" date="2010" name="Science">
        <title>The genome of the Western clawed frog Xenopus tropicalis.</title>
        <authorList>
            <person name="Hellsten U."/>
            <person name="Harland R.M."/>
            <person name="Gilchrist M.J."/>
            <person name="Hendrix D."/>
            <person name="Jurka J."/>
            <person name="Kapitonov V."/>
            <person name="Ovcharenko I."/>
            <person name="Putnam N.H."/>
            <person name="Shu S."/>
            <person name="Taher L."/>
            <person name="Blitz I.L."/>
            <person name="Blumberg B."/>
            <person name="Dichmann D.S."/>
            <person name="Dubchak I."/>
            <person name="Amaya E."/>
            <person name="Detter J.C."/>
            <person name="Fletcher R."/>
            <person name="Gerhard D.S."/>
            <person name="Goodstein D."/>
            <person name="Graves T."/>
            <person name="Grigoriev I.V."/>
            <person name="Grimwood J."/>
            <person name="Kawashima T."/>
            <person name="Lindquist E."/>
            <person name="Lucas S.M."/>
            <person name="Mead P.E."/>
            <person name="Mitros T."/>
            <person name="Ogino H."/>
            <person name="Ohta Y."/>
            <person name="Poliakov A.V."/>
            <person name="Pollet N."/>
            <person name="Robert J."/>
            <person name="Salamov A."/>
            <person name="Sater A.K."/>
            <person name="Schmutz J."/>
            <person name="Terry A."/>
            <person name="Vize P.D."/>
            <person name="Warren W.C."/>
            <person name="Wells D."/>
            <person name="Wills A."/>
            <person name="Wilson R.K."/>
            <person name="Zimmerman L.B."/>
            <person name="Zorn A.M."/>
            <person name="Grainger R."/>
            <person name="Grammer T."/>
            <person name="Khokha M.K."/>
            <person name="Richardson P.M."/>
            <person name="Rokhsar D.S."/>
        </authorList>
    </citation>
    <scope>NUCLEOTIDE SEQUENCE [LARGE SCALE GENOMIC DNA]</scope>
    <source>
        <strain evidence="20">Nigerian</strain>
    </source>
</reference>
<dbReference type="GO" id="GO:0033700">
    <property type="term" value="P:phospholipid efflux"/>
    <property type="evidence" value="ECO:0000318"/>
    <property type="project" value="GO_Central"/>
</dbReference>
<evidence type="ECO:0000256" key="14">
    <source>
        <dbReference type="ARBA" id="ARBA00023313"/>
    </source>
</evidence>
<dbReference type="GO" id="GO:0055090">
    <property type="term" value="P:acylglycerol homeostasis"/>
    <property type="evidence" value="ECO:0000318"/>
    <property type="project" value="GO_Central"/>
</dbReference>
<reference evidence="22" key="3">
    <citation type="submission" date="2025-04" db="UniProtKB">
        <authorList>
            <consortium name="RefSeq"/>
        </authorList>
    </citation>
    <scope>IDENTIFICATION</scope>
    <source>
        <strain evidence="22">Nigerian</strain>
        <tissue evidence="22">Liver and blood</tissue>
    </source>
</reference>
<dbReference type="GO" id="GO:1903561">
    <property type="term" value="C:extracellular vesicle"/>
    <property type="evidence" value="ECO:0000318"/>
    <property type="project" value="GO_Central"/>
</dbReference>
<reference evidence="20" key="2">
    <citation type="submission" date="2020-05" db="UniProtKB">
        <authorList>
            <consortium name="Ensembl"/>
        </authorList>
    </citation>
    <scope>IDENTIFICATION</scope>
</reference>
<evidence type="ECO:0000256" key="16">
    <source>
        <dbReference type="ARBA" id="ARBA00042594"/>
    </source>
</evidence>
<keyword evidence="21" id="KW-1185">Reference proteome</keyword>
<evidence type="ECO:0000256" key="7">
    <source>
        <dbReference type="ARBA" id="ARBA00022513"/>
    </source>
</evidence>
<dbReference type="GO" id="GO:0005794">
    <property type="term" value="C:Golgi apparatus"/>
    <property type="evidence" value="ECO:0007669"/>
    <property type="project" value="UniProtKB-SubCell"/>
</dbReference>
<dbReference type="Gene3D" id="1.20.120.20">
    <property type="entry name" value="Apolipoprotein"/>
    <property type="match status" value="2"/>
</dbReference>
<dbReference type="Pfam" id="PF01442">
    <property type="entry name" value="Apolipoprotein"/>
    <property type="match status" value="2"/>
</dbReference>
<keyword evidence="10" id="KW-0732">Signal</keyword>
<proteinExistence type="inferred from homology"/>
<dbReference type="AlphaFoldDB" id="A0A6I8SNZ3"/>
<dbReference type="OMA" id="HERVGWN"/>
<dbReference type="GO" id="GO:0042627">
    <property type="term" value="C:chylomicron"/>
    <property type="evidence" value="ECO:0000318"/>
    <property type="project" value="GO_Central"/>
</dbReference>
<evidence type="ECO:0000256" key="17">
    <source>
        <dbReference type="ARBA" id="ARBA00046248"/>
    </source>
</evidence>
<dbReference type="GO" id="GO:0042157">
    <property type="term" value="P:lipoprotein metabolic process"/>
    <property type="evidence" value="ECO:0007669"/>
    <property type="project" value="InterPro"/>
</dbReference>
<name>A0A6I8SNZ3_XENTR</name>
<dbReference type="GO" id="GO:0033344">
    <property type="term" value="P:cholesterol efflux"/>
    <property type="evidence" value="ECO:0000318"/>
    <property type="project" value="GO_Central"/>
</dbReference>
<dbReference type="GO" id="GO:0008203">
    <property type="term" value="P:cholesterol metabolic process"/>
    <property type="evidence" value="ECO:0000318"/>
    <property type="project" value="GO_Central"/>
</dbReference>
<dbReference type="OrthoDB" id="9886755at2759"/>
<evidence type="ECO:0000256" key="8">
    <source>
        <dbReference type="ARBA" id="ARBA00022525"/>
    </source>
</evidence>
<evidence type="ECO:0000313" key="23">
    <source>
        <dbReference type="Xenbase" id="XB-GENE-941923"/>
    </source>
</evidence>
<dbReference type="FunFam" id="1.20.120.20:FF:000006">
    <property type="entry name" value="Apolipoprotein A-V"/>
    <property type="match status" value="1"/>
</dbReference>
<dbReference type="GO" id="GO:0060228">
    <property type="term" value="F:phosphatidylcholine-sterol O-acyltransferase activator activity"/>
    <property type="evidence" value="ECO:0000318"/>
    <property type="project" value="GO_Central"/>
</dbReference>
<keyword evidence="8" id="KW-0964">Secreted</keyword>
<evidence type="ECO:0000256" key="9">
    <source>
        <dbReference type="ARBA" id="ARBA00022553"/>
    </source>
</evidence>
<dbReference type="GO" id="GO:0120020">
    <property type="term" value="F:cholesterol transfer activity"/>
    <property type="evidence" value="ECO:0000318"/>
    <property type="project" value="GO_Central"/>
</dbReference>
<protein>
    <recommendedName>
        <fullName evidence="15">Apolipoprotein A-V</fullName>
    </recommendedName>
    <alternativeName>
        <fullName evidence="16">Apolipoprotein A5</fullName>
    </alternativeName>
</protein>
<dbReference type="GeneTree" id="ENSGT00950000182929"/>
<gene>
    <name evidence="20 22 23" type="primary">apoa5</name>
    <name evidence="22" type="synonym">apoa-v</name>
    <name evidence="22" type="synonym">apoav</name>
    <name evidence="22" type="synonym">rap3</name>
</gene>
<comment type="subcellular location">
    <subcellularLocation>
        <location evidence="1">Early endosome</location>
    </subcellularLocation>
    <subcellularLocation>
        <location evidence="2">Golgi apparatus</location>
        <location evidence="2">trans-Golgi network</location>
    </subcellularLocation>
    <subcellularLocation>
        <location evidence="3">Late endosome</location>
    </subcellularLocation>
    <subcellularLocation>
        <location evidence="4">Secreted</location>
    </subcellularLocation>
</comment>
<evidence type="ECO:0000256" key="1">
    <source>
        <dbReference type="ARBA" id="ARBA00004412"/>
    </source>
</evidence>
<sequence length="395" mass="46472">MKKGFHTGMSLRVTKGQQGSTVLYAICCQQHQGQNLIYYYIGPEHLCPSNIRMAQTSWLYLVLLVTLTGSKADNTRSGFWEYLSQLTSDKDRWDPQQQTAQEINTLKGSFQNGVNYVGKFLRPLKNGFQQRLYQDTDGLQRLIRRELQELRRKIYPYMDEAHQKISKNLEQLQSRLLPYTSELKDQVEWGAQELHLQLRPYQDDLKNWKMDKLAENFQDRIILHTGRVKEVFYPLTERLVKEIHHATEELHLNLLPHTQTNQEKLSQQVQELSQKLTRNARDLHEKIHKNLDELKQQLVSYPYQVKEQFPNRHSGEHVAPYVDEMAAQVQKEVEEFQKSTKMQIENFTRTINREAEEIQNKLSPASWDFQDSVGSVEDVQEKLDSLWKDIAQSLD</sequence>
<dbReference type="Reactome" id="R-XTR-8957275">
    <property type="pathway name" value="Post-translational protein phosphorylation"/>
</dbReference>
<dbReference type="GO" id="GO:0005769">
    <property type="term" value="C:early endosome"/>
    <property type="evidence" value="ECO:0007669"/>
    <property type="project" value="UniProtKB-SubCell"/>
</dbReference>
<evidence type="ECO:0000256" key="2">
    <source>
        <dbReference type="ARBA" id="ARBA00004601"/>
    </source>
</evidence>
<keyword evidence="14" id="KW-0850">VLDL</keyword>
<dbReference type="AGR" id="Xenbase:XB-GENE-941923"/>
<dbReference type="Proteomes" id="UP000008143">
    <property type="component" value="Chromosome 7"/>
</dbReference>
<dbReference type="Bgee" id="ENSXETG00000038088">
    <property type="expression patterns" value="Expressed in liver and 6 other cell types or tissues"/>
</dbReference>
<evidence type="ECO:0000256" key="13">
    <source>
        <dbReference type="ARBA" id="ARBA00023055"/>
    </source>
</evidence>
<evidence type="ECO:0000313" key="20">
    <source>
        <dbReference type="Ensembl" id="ENSXETP00000099395"/>
    </source>
</evidence>
<evidence type="ECO:0000256" key="3">
    <source>
        <dbReference type="ARBA" id="ARBA00004603"/>
    </source>
</evidence>
<dbReference type="PANTHER" id="PTHR18976:SF13">
    <property type="entry name" value="APOLIPOPROTEIN A-V"/>
    <property type="match status" value="1"/>
</dbReference>